<dbReference type="Proteomes" id="UP000444721">
    <property type="component" value="Unassembled WGS sequence"/>
</dbReference>
<dbReference type="RefSeq" id="XP_044564103.1">
    <property type="nucleotide sequence ID" value="XM_044704850.1"/>
</dbReference>
<accession>A0A6A5C0L2</accession>
<sequence>MKRNLIVRSTRSCGGLKSSSGSCFSKLAIKQANSFHSTISSETKSTFSNLNYQNMIGANFFSTWLGASPMNRMTATSDSGTVTSTPFLERKPLEEQFMKLFYSSQPPSDKKHSGILLLGPVGCGKTIFMRKMASKIREQDNLLIGNDDNHRVVIEFGSCKEWVNNTFVSDSNAQKPACVHFVRVLLGEIESEYERYLRKFRLMEKVEAEKAKEHQLSLKEQSESSSSQPMSSSNEEDDDNTPTDISGLRAAVQVLEAWKEYLQELYNVRDELPQKDFIGSLSKFTSLLAENTFMKTIIMYDDYEAIFQHPKTNKAMFTIYPFFEAVKPTAMFKNVDFVYAGNEDTNLFKYTVTYRGQSEKHKLLKIGRLTNEEVDKFLEKYQKVNESPLFARSDEIKRVTGNFIGDIVRLLNNYSSLEDYIRDKTLEYESKLVKSIFEARLQQVRQRSQIERQQNLLENKEFSDISIEHKPFTIGGVTFNSQEEVTMCLDNDRLMLYNNAFDWYLTRNDTTERYSSSFLESVLLDSGIWYRVASELGTQYKFRNPMAENVFKQNLANHLYATKFNLHSNRSDRIMTLWSTKATFPKKRNALLYELLARLLEDQSQIIGTVQYTAGKKLELLKEKIKEQENKKHRSKIDELLEKPPTLDMKGLSICLNQPSPLLFIFARELSDMNKGMKIALKDENPPFEVEIFEASNDASVGDMVKTICEQEASLSKLNVVFPKYSVYNDFDLVVFSTNSQTNTLNVFTFRIVEGNGFGKKPVEFHDEENIKKYASLISSLKPKGVQTVNHHFALLALEKSHMNVKNYNLFMPEDLASHFSKVTISYIEDYFTEDVERISQYASYLKQLEEELEREQNDELNFRDPNTVEAMMSQMGHKDLPWYDKLDM</sequence>
<evidence type="ECO:0000256" key="1">
    <source>
        <dbReference type="SAM" id="MobiDB-lite"/>
    </source>
</evidence>
<dbReference type="VEuPathDB" id="AmoebaDB:NF0035890"/>
<reference evidence="2 3" key="1">
    <citation type="journal article" date="2019" name="Sci. Rep.">
        <title>Nanopore sequencing improves the draft genome of the human pathogenic amoeba Naegleria fowleri.</title>
        <authorList>
            <person name="Liechti N."/>
            <person name="Schurch N."/>
            <person name="Bruggmann R."/>
            <person name="Wittwer M."/>
        </authorList>
    </citation>
    <scope>NUCLEOTIDE SEQUENCE [LARGE SCALE GENOMIC DNA]</scope>
    <source>
        <strain evidence="2 3">ATCC 30894</strain>
    </source>
</reference>
<dbReference type="OMA" id="YNNAFDW"/>
<dbReference type="InterPro" id="IPR027417">
    <property type="entry name" value="P-loop_NTPase"/>
</dbReference>
<name>A0A6A5C0L2_NAEFO</name>
<dbReference type="VEuPathDB" id="AmoebaDB:NfTy_055020"/>
<gene>
    <name evidence="2" type="ORF">FDP41_001733</name>
</gene>
<feature type="compositionally biased region" description="Basic and acidic residues" evidence="1">
    <location>
        <begin position="213"/>
        <end position="222"/>
    </location>
</feature>
<dbReference type="GeneID" id="68108951"/>
<evidence type="ECO:0000313" key="2">
    <source>
        <dbReference type="EMBL" id="KAF0979390.1"/>
    </source>
</evidence>
<dbReference type="Gene3D" id="3.40.50.300">
    <property type="entry name" value="P-loop containing nucleotide triphosphate hydrolases"/>
    <property type="match status" value="1"/>
</dbReference>
<dbReference type="EMBL" id="VFQX01000027">
    <property type="protein sequence ID" value="KAF0979390.1"/>
    <property type="molecule type" value="Genomic_DNA"/>
</dbReference>
<feature type="compositionally biased region" description="Low complexity" evidence="1">
    <location>
        <begin position="223"/>
        <end position="233"/>
    </location>
</feature>
<dbReference type="SUPFAM" id="SSF52540">
    <property type="entry name" value="P-loop containing nucleoside triphosphate hydrolases"/>
    <property type="match status" value="1"/>
</dbReference>
<evidence type="ECO:0000313" key="3">
    <source>
        <dbReference type="Proteomes" id="UP000444721"/>
    </source>
</evidence>
<dbReference type="AlphaFoldDB" id="A0A6A5C0L2"/>
<feature type="region of interest" description="Disordered" evidence="1">
    <location>
        <begin position="213"/>
        <end position="244"/>
    </location>
</feature>
<organism evidence="2 3">
    <name type="scientific">Naegleria fowleri</name>
    <name type="common">Brain eating amoeba</name>
    <dbReference type="NCBI Taxonomy" id="5763"/>
    <lineage>
        <taxon>Eukaryota</taxon>
        <taxon>Discoba</taxon>
        <taxon>Heterolobosea</taxon>
        <taxon>Tetramitia</taxon>
        <taxon>Eutetramitia</taxon>
        <taxon>Vahlkampfiidae</taxon>
        <taxon>Naegleria</taxon>
    </lineage>
</organism>
<dbReference type="OrthoDB" id="10257082at2759"/>
<proteinExistence type="predicted"/>
<comment type="caution">
    <text evidence="2">The sequence shown here is derived from an EMBL/GenBank/DDBJ whole genome shotgun (WGS) entry which is preliminary data.</text>
</comment>
<keyword evidence="3" id="KW-1185">Reference proteome</keyword>
<dbReference type="VEuPathDB" id="AmoebaDB:FDP41_001733"/>
<protein>
    <submittedName>
        <fullName evidence="2">Uncharacterized protein</fullName>
    </submittedName>
</protein>